<dbReference type="WBParaSite" id="maker-uti_cns_0001881-snap-gene-0.18-mRNA-1">
    <property type="protein sequence ID" value="maker-uti_cns_0001881-snap-gene-0.18-mRNA-1"/>
    <property type="gene ID" value="maker-uti_cns_0001881-snap-gene-0.18"/>
</dbReference>
<evidence type="ECO:0000256" key="1">
    <source>
        <dbReference type="SAM" id="MobiDB-lite"/>
    </source>
</evidence>
<organism evidence="2 3">
    <name type="scientific">Macrostomum lignano</name>
    <dbReference type="NCBI Taxonomy" id="282301"/>
    <lineage>
        <taxon>Eukaryota</taxon>
        <taxon>Metazoa</taxon>
        <taxon>Spiralia</taxon>
        <taxon>Lophotrochozoa</taxon>
        <taxon>Platyhelminthes</taxon>
        <taxon>Rhabditophora</taxon>
        <taxon>Macrostomorpha</taxon>
        <taxon>Macrostomida</taxon>
        <taxon>Macrostomidae</taxon>
        <taxon>Macrostomum</taxon>
    </lineage>
</organism>
<feature type="region of interest" description="Disordered" evidence="1">
    <location>
        <begin position="255"/>
        <end position="275"/>
    </location>
</feature>
<feature type="compositionally biased region" description="Low complexity" evidence="1">
    <location>
        <begin position="255"/>
        <end position="266"/>
    </location>
</feature>
<dbReference type="AlphaFoldDB" id="A0A1I8GGC0"/>
<protein>
    <submittedName>
        <fullName evidence="3">Uncharacterized protein</fullName>
    </submittedName>
</protein>
<proteinExistence type="predicted"/>
<reference evidence="3" key="1">
    <citation type="submission" date="2016-11" db="UniProtKB">
        <authorList>
            <consortium name="WormBaseParasite"/>
        </authorList>
    </citation>
    <scope>IDENTIFICATION</scope>
</reference>
<name>A0A1I8GGC0_9PLAT</name>
<accession>A0A1I8GGC0</accession>
<evidence type="ECO:0000313" key="2">
    <source>
        <dbReference type="Proteomes" id="UP000095280"/>
    </source>
</evidence>
<keyword evidence="2" id="KW-1185">Reference proteome</keyword>
<sequence length="275" mass="30101">MHQPESLTAICCRFIGPHLHQVDSLAFVPEHLGLDMLQRFCSATAVEQLENRSCDPDDRLVSVCRLMDQAFSDSFCTCLCLDFIQVEPGSPLCNRLLLVLPLMRWLRRVSIRGVRLWDQHPLVPVIAANRRYERHSPLFNWQVLCGKPDAAACCAEFRVKFAMCAAGRLPGAAECQCWATACGIVPRVVVSAIRTALLATAKKVEETPLQVSCTSPLSALRKSPSLLLQKSSTLLAFTNLRLALSSAATSRARTASASSRTKTASSDLLKPAHAA</sequence>
<evidence type="ECO:0000313" key="3">
    <source>
        <dbReference type="WBParaSite" id="maker-uti_cns_0001881-snap-gene-0.18-mRNA-1"/>
    </source>
</evidence>
<dbReference type="Proteomes" id="UP000095280">
    <property type="component" value="Unplaced"/>
</dbReference>